<gene>
    <name evidence="3" type="ORF">HAKA00212_LOCUS2817</name>
</gene>
<name>A0A6V1NZT7_HETAK</name>
<proteinExistence type="predicted"/>
<feature type="region of interest" description="Disordered" evidence="1">
    <location>
        <begin position="1"/>
        <end position="21"/>
    </location>
</feature>
<feature type="region of interest" description="Disordered" evidence="1">
    <location>
        <begin position="194"/>
        <end position="227"/>
    </location>
</feature>
<evidence type="ECO:0000256" key="2">
    <source>
        <dbReference type="SAM" id="Phobius"/>
    </source>
</evidence>
<keyword evidence="2" id="KW-0812">Transmembrane</keyword>
<keyword evidence="2" id="KW-0472">Membrane</keyword>
<protein>
    <recommendedName>
        <fullName evidence="4">MARVEL domain-containing protein</fullName>
    </recommendedName>
</protein>
<feature type="transmembrane region" description="Helical" evidence="2">
    <location>
        <begin position="124"/>
        <end position="148"/>
    </location>
</feature>
<sequence length="227" mass="25038">MANYQRGSAKPRSAQGGGMENSVGEAQIPAPLHKVMSKMSYPKWWPETLKRGDMQVKFTFVVSVALTALLFIIGCADASYNNTDEDGFSGGSFALIWMLLLIIFLSAYEALVVLKWKSHLSAGILLGCVFMMCSTLFCVFVIFAGLASEDDGDAHHLDRSVAFFTFLLWIVYLIKFFVLYIYRAQLFGDDMQEPMLRSDPPPPKAKTSGGGRTSFGFSKKSSPRGPA</sequence>
<dbReference type="EMBL" id="HBIU01007293">
    <property type="protein sequence ID" value="CAE0624151.1"/>
    <property type="molecule type" value="Transcribed_RNA"/>
</dbReference>
<feature type="transmembrane region" description="Helical" evidence="2">
    <location>
        <begin position="160"/>
        <end position="182"/>
    </location>
</feature>
<organism evidence="3">
    <name type="scientific">Heterosigma akashiwo</name>
    <name type="common">Chromophytic alga</name>
    <name type="synonym">Heterosigma carterae</name>
    <dbReference type="NCBI Taxonomy" id="2829"/>
    <lineage>
        <taxon>Eukaryota</taxon>
        <taxon>Sar</taxon>
        <taxon>Stramenopiles</taxon>
        <taxon>Ochrophyta</taxon>
        <taxon>Raphidophyceae</taxon>
        <taxon>Chattonellales</taxon>
        <taxon>Chattonellaceae</taxon>
        <taxon>Heterosigma</taxon>
    </lineage>
</organism>
<keyword evidence="2" id="KW-1133">Transmembrane helix</keyword>
<evidence type="ECO:0000256" key="1">
    <source>
        <dbReference type="SAM" id="MobiDB-lite"/>
    </source>
</evidence>
<dbReference type="AlphaFoldDB" id="A0A6V1NZT7"/>
<evidence type="ECO:0008006" key="4">
    <source>
        <dbReference type="Google" id="ProtNLM"/>
    </source>
</evidence>
<evidence type="ECO:0000313" key="3">
    <source>
        <dbReference type="EMBL" id="CAE0624151.1"/>
    </source>
</evidence>
<accession>A0A6V1NZT7</accession>
<feature type="transmembrane region" description="Helical" evidence="2">
    <location>
        <begin position="58"/>
        <end position="80"/>
    </location>
</feature>
<feature type="transmembrane region" description="Helical" evidence="2">
    <location>
        <begin position="92"/>
        <end position="112"/>
    </location>
</feature>
<reference evidence="3" key="1">
    <citation type="submission" date="2021-01" db="EMBL/GenBank/DDBJ databases">
        <authorList>
            <person name="Corre E."/>
            <person name="Pelletier E."/>
            <person name="Niang G."/>
            <person name="Scheremetjew M."/>
            <person name="Finn R."/>
            <person name="Kale V."/>
            <person name="Holt S."/>
            <person name="Cochrane G."/>
            <person name="Meng A."/>
            <person name="Brown T."/>
            <person name="Cohen L."/>
        </authorList>
    </citation>
    <scope>NUCLEOTIDE SEQUENCE</scope>
    <source>
        <strain evidence="3">CCMP3107</strain>
    </source>
</reference>